<sequence length="224" mass="25195">MGLDLRTTEQYRDALLALLPQGSLWDEERKNTDGELYRLCEVWAEEFTALEARLQEVIAEAGPLTADKTLDDWVSATGTSLLEGRKKIQRARTVAALTGKHASTESGISAIAEMMNYKLVFKPIVPADGVIGPTFGRMHCGERLWGSAHGLHRRMNISSKRTDFKVLKEQIDSQKVARLGNLYYGERLWQSYADIEVITNVSLYEIQTIKSLLPAHLIVEQVYV</sequence>
<keyword evidence="2" id="KW-1185">Reference proteome</keyword>
<gene>
    <name evidence="1" type="ORF">P0082_00875</name>
</gene>
<dbReference type="RefSeq" id="WP_326927624.1">
    <property type="nucleotide sequence ID" value="NZ_CP123443.1"/>
</dbReference>
<evidence type="ECO:0000313" key="2">
    <source>
        <dbReference type="Proteomes" id="UP001228690"/>
    </source>
</evidence>
<dbReference type="Proteomes" id="UP001228690">
    <property type="component" value="Chromosome"/>
</dbReference>
<name>A0ABY8MHE8_9SPIO</name>
<evidence type="ECO:0008006" key="3">
    <source>
        <dbReference type="Google" id="ProtNLM"/>
    </source>
</evidence>
<organism evidence="1 2">
    <name type="scientific">Candidatus Haliotispira prima</name>
    <dbReference type="NCBI Taxonomy" id="3034016"/>
    <lineage>
        <taxon>Bacteria</taxon>
        <taxon>Pseudomonadati</taxon>
        <taxon>Spirochaetota</taxon>
        <taxon>Spirochaetia</taxon>
        <taxon>Spirochaetales</taxon>
        <taxon>Spirochaetaceae</taxon>
        <taxon>Candidatus Haliotispira</taxon>
    </lineage>
</organism>
<accession>A0ABY8MHE8</accession>
<evidence type="ECO:0000313" key="1">
    <source>
        <dbReference type="EMBL" id="WGK69441.1"/>
    </source>
</evidence>
<reference evidence="1 2" key="1">
    <citation type="submission" date="2023-04" db="EMBL/GenBank/DDBJ databases">
        <title>Spirochaete genome identified in red abalone sample constitutes a novel genus.</title>
        <authorList>
            <person name="Sharma S.P."/>
            <person name="Purcell C.M."/>
            <person name="Hyde J.R."/>
            <person name="Severin A.J."/>
        </authorList>
    </citation>
    <scope>NUCLEOTIDE SEQUENCE [LARGE SCALE GENOMIC DNA]</scope>
    <source>
        <strain evidence="1 2">SP-2023</strain>
    </source>
</reference>
<dbReference type="EMBL" id="CP123443">
    <property type="protein sequence ID" value="WGK69441.1"/>
    <property type="molecule type" value="Genomic_DNA"/>
</dbReference>
<protein>
    <recommendedName>
        <fullName evidence="3">Phage tail protein</fullName>
    </recommendedName>
</protein>
<proteinExistence type="predicted"/>